<feature type="domain" description="Transcription regulator PadR N-terminal" evidence="1">
    <location>
        <begin position="34"/>
        <end position="97"/>
    </location>
</feature>
<dbReference type="Pfam" id="PF03551">
    <property type="entry name" value="PadR"/>
    <property type="match status" value="1"/>
</dbReference>
<dbReference type="Gene3D" id="1.10.10.10">
    <property type="entry name" value="Winged helix-like DNA-binding domain superfamily/Winged helix DNA-binding domain"/>
    <property type="match status" value="1"/>
</dbReference>
<dbReference type="PANTHER" id="PTHR43252:SF2">
    <property type="entry name" value="TRANSCRIPTION REGULATOR, PADR-LIKE FAMILY"/>
    <property type="match status" value="1"/>
</dbReference>
<protein>
    <submittedName>
        <fullName evidence="2">Putative transcriptional regulator</fullName>
    </submittedName>
</protein>
<keyword evidence="3" id="KW-1185">Reference proteome</keyword>
<dbReference type="STRING" id="768704.Desmer_1363"/>
<name>J7INI3_DESMD</name>
<dbReference type="eggNOG" id="COG1695">
    <property type="taxonomic scope" value="Bacteria"/>
</dbReference>
<dbReference type="SUPFAM" id="SSF46785">
    <property type="entry name" value="Winged helix' DNA-binding domain"/>
    <property type="match status" value="1"/>
</dbReference>
<gene>
    <name evidence="2" type="ordered locus">Desmer_1363</name>
</gene>
<dbReference type="Proteomes" id="UP000005262">
    <property type="component" value="Chromosome"/>
</dbReference>
<reference evidence="2 3" key="1">
    <citation type="journal article" date="2012" name="J. Bacteriol.">
        <title>Complete genome sequences of Desulfosporosinus orientis DSM765T, Desulfosporosinus youngiae DSM17734T, Desulfosporosinus meridiei DSM13257T, and Desulfosporosinus acidiphilus DSM22704T.</title>
        <authorList>
            <person name="Pester M."/>
            <person name="Brambilla E."/>
            <person name="Alazard D."/>
            <person name="Rattei T."/>
            <person name="Weinmaier T."/>
            <person name="Han J."/>
            <person name="Lucas S."/>
            <person name="Lapidus A."/>
            <person name="Cheng J.F."/>
            <person name="Goodwin L."/>
            <person name="Pitluck S."/>
            <person name="Peters L."/>
            <person name="Ovchinnikova G."/>
            <person name="Teshima H."/>
            <person name="Detter J.C."/>
            <person name="Han C.S."/>
            <person name="Tapia R."/>
            <person name="Land M.L."/>
            <person name="Hauser L."/>
            <person name="Kyrpides N.C."/>
            <person name="Ivanova N.N."/>
            <person name="Pagani I."/>
            <person name="Huntmann M."/>
            <person name="Wei C.L."/>
            <person name="Davenport K.W."/>
            <person name="Daligault H."/>
            <person name="Chain P.S."/>
            <person name="Chen A."/>
            <person name="Mavromatis K."/>
            <person name="Markowitz V."/>
            <person name="Szeto E."/>
            <person name="Mikhailova N."/>
            <person name="Pati A."/>
            <person name="Wagner M."/>
            <person name="Woyke T."/>
            <person name="Ollivier B."/>
            <person name="Klenk H.P."/>
            <person name="Spring S."/>
            <person name="Loy A."/>
        </authorList>
    </citation>
    <scope>NUCLEOTIDE SEQUENCE [LARGE SCALE GENOMIC DNA]</scope>
    <source>
        <strain evidence="3">ATCC BAA-275 / DSM 13257 / NCIMB 13706 / S10</strain>
    </source>
</reference>
<dbReference type="HOGENOM" id="CLU_063440_4_1_9"/>
<evidence type="ECO:0000313" key="2">
    <source>
        <dbReference type="EMBL" id="AFQ43367.1"/>
    </source>
</evidence>
<organism evidence="2 3">
    <name type="scientific">Desulfosporosinus meridiei (strain ATCC BAA-275 / DSM 13257 / KCTC 12902 / NCIMB 13706 / S10)</name>
    <dbReference type="NCBI Taxonomy" id="768704"/>
    <lineage>
        <taxon>Bacteria</taxon>
        <taxon>Bacillati</taxon>
        <taxon>Bacillota</taxon>
        <taxon>Clostridia</taxon>
        <taxon>Eubacteriales</taxon>
        <taxon>Desulfitobacteriaceae</taxon>
        <taxon>Desulfosporosinus</taxon>
    </lineage>
</organism>
<dbReference type="InterPro" id="IPR005149">
    <property type="entry name" value="Tscrpt_reg_PadR_N"/>
</dbReference>
<evidence type="ECO:0000313" key="3">
    <source>
        <dbReference type="Proteomes" id="UP000005262"/>
    </source>
</evidence>
<dbReference type="EMBL" id="CP003629">
    <property type="protein sequence ID" value="AFQ43367.1"/>
    <property type="molecule type" value="Genomic_DNA"/>
</dbReference>
<sequence length="116" mass="13242">MRYIAMHDIKERDNVSYSGGPMTEAMYYILLALMNPNHGYQLMAAIEQVSNGRIKMGPGTLYGVLTRLQKDNLIEILSDDGRRKTYAIKEEGRAALKADYERLKDMIRDGRLLEEG</sequence>
<dbReference type="KEGG" id="dmi:Desmer_1363"/>
<dbReference type="PANTHER" id="PTHR43252">
    <property type="entry name" value="TRANSCRIPTIONAL REGULATOR YQJI"/>
    <property type="match status" value="1"/>
</dbReference>
<dbReference type="InterPro" id="IPR036390">
    <property type="entry name" value="WH_DNA-bd_sf"/>
</dbReference>
<proteinExistence type="predicted"/>
<dbReference type="InterPro" id="IPR036388">
    <property type="entry name" value="WH-like_DNA-bd_sf"/>
</dbReference>
<evidence type="ECO:0000259" key="1">
    <source>
        <dbReference type="Pfam" id="PF03551"/>
    </source>
</evidence>
<dbReference type="AlphaFoldDB" id="J7INI3"/>
<accession>J7INI3</accession>
<reference evidence="3" key="2">
    <citation type="submission" date="2012-08" db="EMBL/GenBank/DDBJ databases">
        <title>Finished genome of Desulfosporosinus meridiei DSM 13257.</title>
        <authorList>
            <person name="Huntemann M."/>
            <person name="Wei C.-L."/>
            <person name="Han J."/>
            <person name="Detter J.C."/>
            <person name="Han C."/>
            <person name="Davenport K."/>
            <person name="Daligault H."/>
            <person name="Erkkila T."/>
            <person name="Gu W."/>
            <person name="Munk A.C.C."/>
            <person name="Teshima H."/>
            <person name="Xu Y."/>
            <person name="Chain P."/>
            <person name="Tapia R."/>
            <person name="Chen A."/>
            <person name="Krypides N."/>
            <person name="Mavromatis K."/>
            <person name="Markowitz V."/>
            <person name="Szeto E."/>
            <person name="Ivanova N."/>
            <person name="Mikhailova N."/>
            <person name="Ovchinnikova G."/>
            <person name="Pagani I."/>
            <person name="Pati A."/>
            <person name="Goodwin L."/>
            <person name="Peters L."/>
            <person name="Pitluck S."/>
            <person name="Woyke T."/>
            <person name="Pester M."/>
            <person name="Spring S."/>
            <person name="Ollivier B."/>
            <person name="Rattei T."/>
            <person name="Klenk H.-P."/>
            <person name="Wagner M."/>
            <person name="Loy A."/>
        </authorList>
    </citation>
    <scope>NUCLEOTIDE SEQUENCE [LARGE SCALE GENOMIC DNA]</scope>
    <source>
        <strain evidence="3">ATCC BAA-275 / DSM 13257 / NCIMB 13706 / S10</strain>
    </source>
</reference>